<dbReference type="InterPro" id="IPR012577">
    <property type="entry name" value="NIPSNAP"/>
</dbReference>
<gene>
    <name evidence="2" type="ORF">NCTC10797_00360</name>
</gene>
<evidence type="ECO:0000313" key="3">
    <source>
        <dbReference type="Proteomes" id="UP000290439"/>
    </source>
</evidence>
<dbReference type="InterPro" id="IPR011008">
    <property type="entry name" value="Dimeric_a/b-barrel"/>
</dbReference>
<dbReference type="RefSeq" id="WP_232052023.1">
    <property type="nucleotide sequence ID" value="NZ_JADLSF010000005.1"/>
</dbReference>
<dbReference type="AlphaFoldDB" id="A0A4U8VSR1"/>
<evidence type="ECO:0000259" key="1">
    <source>
        <dbReference type="Pfam" id="PF07978"/>
    </source>
</evidence>
<evidence type="ECO:0000313" key="2">
    <source>
        <dbReference type="EMBL" id="VFA96606.1"/>
    </source>
</evidence>
<dbReference type="Pfam" id="PF07978">
    <property type="entry name" value="NIPSNAP"/>
    <property type="match status" value="1"/>
</dbReference>
<dbReference type="Gene3D" id="3.30.70.100">
    <property type="match status" value="1"/>
</dbReference>
<dbReference type="SUPFAM" id="SSF54909">
    <property type="entry name" value="Dimeric alpha+beta barrel"/>
    <property type="match status" value="1"/>
</dbReference>
<dbReference type="Proteomes" id="UP000290439">
    <property type="component" value="Chromosome"/>
</dbReference>
<name>A0A4U8VSR1_9NOCA</name>
<feature type="domain" description="NIPSNAP" evidence="1">
    <location>
        <begin position="51"/>
        <end position="123"/>
    </location>
</feature>
<proteinExistence type="predicted"/>
<protein>
    <submittedName>
        <fullName evidence="2">NIPSNAP</fullName>
    </submittedName>
</protein>
<accession>A0A4U8VSR1</accession>
<reference evidence="2 3" key="1">
    <citation type="submission" date="2019-02" db="EMBL/GenBank/DDBJ databases">
        <authorList>
            <consortium name="Pathogen Informatics"/>
        </authorList>
    </citation>
    <scope>NUCLEOTIDE SEQUENCE [LARGE SCALE GENOMIC DNA]</scope>
    <source>
        <strain evidence="2 3">3012STDY6756504</strain>
    </source>
</reference>
<organism evidence="2 3">
    <name type="scientific">Nocardia cyriacigeorgica</name>
    <dbReference type="NCBI Taxonomy" id="135487"/>
    <lineage>
        <taxon>Bacteria</taxon>
        <taxon>Bacillati</taxon>
        <taxon>Actinomycetota</taxon>
        <taxon>Actinomycetes</taxon>
        <taxon>Mycobacteriales</taxon>
        <taxon>Nocardiaceae</taxon>
        <taxon>Nocardia</taxon>
    </lineage>
</organism>
<sequence length="144" mass="16517">MIGEPRDGLLLADEHLLCGAHRFTLLTEKSSTSPGCPTPTMKEADMPRTTQLRTYTIREGLLDEWAVKWRNLVVPLRLELGFEIGGAWVDHERSQFIWLISYEGDDTFEEANKRYWASPRREALGLDPANYLLARDVREVEAVQ</sequence>
<dbReference type="EMBL" id="LR215973">
    <property type="protein sequence ID" value="VFA96606.1"/>
    <property type="molecule type" value="Genomic_DNA"/>
</dbReference>